<evidence type="ECO:0000313" key="2">
    <source>
        <dbReference type="EMBL" id="KAJ1972502.1"/>
    </source>
</evidence>
<evidence type="ECO:0000256" key="1">
    <source>
        <dbReference type="SAM" id="SignalP"/>
    </source>
</evidence>
<feature type="chain" id="PRO_5040916635" evidence="1">
    <location>
        <begin position="20"/>
        <end position="76"/>
    </location>
</feature>
<organism evidence="2 3">
    <name type="scientific">Dimargaris verticillata</name>
    <dbReference type="NCBI Taxonomy" id="2761393"/>
    <lineage>
        <taxon>Eukaryota</taxon>
        <taxon>Fungi</taxon>
        <taxon>Fungi incertae sedis</taxon>
        <taxon>Zoopagomycota</taxon>
        <taxon>Kickxellomycotina</taxon>
        <taxon>Dimargaritomycetes</taxon>
        <taxon>Dimargaritales</taxon>
        <taxon>Dimargaritaceae</taxon>
        <taxon>Dimargaris</taxon>
    </lineage>
</organism>
<dbReference type="AlphaFoldDB" id="A0A9W8B0P6"/>
<feature type="signal peptide" evidence="1">
    <location>
        <begin position="1"/>
        <end position="19"/>
    </location>
</feature>
<evidence type="ECO:0000313" key="3">
    <source>
        <dbReference type="Proteomes" id="UP001151582"/>
    </source>
</evidence>
<dbReference type="EMBL" id="JANBQB010001039">
    <property type="protein sequence ID" value="KAJ1972502.1"/>
    <property type="molecule type" value="Genomic_DNA"/>
</dbReference>
<proteinExistence type="predicted"/>
<name>A0A9W8B0P6_9FUNG</name>
<protein>
    <submittedName>
        <fullName evidence="2">Uncharacterized protein</fullName>
    </submittedName>
</protein>
<keyword evidence="1" id="KW-0732">Signal</keyword>
<gene>
    <name evidence="2" type="ORF">H4R34_005388</name>
</gene>
<accession>A0A9W8B0P6</accession>
<sequence>MKTAVFVLSAILVVQLAWASGNAPIKKVNGETFQMVAPKGYTYDNNGNLVKKRQVGLNGGFIYPDKSSDDKEKPKK</sequence>
<reference evidence="2" key="1">
    <citation type="submission" date="2022-07" db="EMBL/GenBank/DDBJ databases">
        <title>Phylogenomic reconstructions and comparative analyses of Kickxellomycotina fungi.</title>
        <authorList>
            <person name="Reynolds N.K."/>
            <person name="Stajich J.E."/>
            <person name="Barry K."/>
            <person name="Grigoriev I.V."/>
            <person name="Crous P."/>
            <person name="Smith M.E."/>
        </authorList>
    </citation>
    <scope>NUCLEOTIDE SEQUENCE</scope>
    <source>
        <strain evidence="2">RSA 567</strain>
    </source>
</reference>
<comment type="caution">
    <text evidence="2">The sequence shown here is derived from an EMBL/GenBank/DDBJ whole genome shotgun (WGS) entry which is preliminary data.</text>
</comment>
<dbReference type="Proteomes" id="UP001151582">
    <property type="component" value="Unassembled WGS sequence"/>
</dbReference>
<keyword evidence="3" id="KW-1185">Reference proteome</keyword>